<accession>A0A6B0UFI5</accession>
<feature type="chain" id="PRO_5025582947" evidence="2">
    <location>
        <begin position="22"/>
        <end position="102"/>
    </location>
</feature>
<organism evidence="3">
    <name type="scientific">Ixodes ricinus</name>
    <name type="common">Common tick</name>
    <name type="synonym">Acarus ricinus</name>
    <dbReference type="NCBI Taxonomy" id="34613"/>
    <lineage>
        <taxon>Eukaryota</taxon>
        <taxon>Metazoa</taxon>
        <taxon>Ecdysozoa</taxon>
        <taxon>Arthropoda</taxon>
        <taxon>Chelicerata</taxon>
        <taxon>Arachnida</taxon>
        <taxon>Acari</taxon>
        <taxon>Parasitiformes</taxon>
        <taxon>Ixodida</taxon>
        <taxon>Ixodoidea</taxon>
        <taxon>Ixodidae</taxon>
        <taxon>Ixodinae</taxon>
        <taxon>Ixodes</taxon>
    </lineage>
</organism>
<proteinExistence type="predicted"/>
<feature type="signal peptide" evidence="2">
    <location>
        <begin position="1"/>
        <end position="21"/>
    </location>
</feature>
<evidence type="ECO:0000256" key="2">
    <source>
        <dbReference type="SAM" id="SignalP"/>
    </source>
</evidence>
<dbReference type="AlphaFoldDB" id="A0A6B0UFI5"/>
<sequence>MSPNVESILFAGALCMTLTLGDSTTGGVPLAEGGTGVAGLPGCVEPSSRGSLAGAFVTRFRMTACNSCSLRAASSSSSLPSGTSRVGVSVASSLSTSISTGS</sequence>
<keyword evidence="2" id="KW-0732">Signal</keyword>
<evidence type="ECO:0000256" key="1">
    <source>
        <dbReference type="SAM" id="MobiDB-lite"/>
    </source>
</evidence>
<protein>
    <submittedName>
        <fullName evidence="3">Putative secreted protein</fullName>
    </submittedName>
</protein>
<name>A0A6B0UFI5_IXORI</name>
<evidence type="ECO:0000313" key="3">
    <source>
        <dbReference type="EMBL" id="MXU88450.1"/>
    </source>
</evidence>
<feature type="region of interest" description="Disordered" evidence="1">
    <location>
        <begin position="72"/>
        <end position="102"/>
    </location>
</feature>
<reference evidence="3" key="1">
    <citation type="submission" date="2019-12" db="EMBL/GenBank/DDBJ databases">
        <title>An insight into the sialome of adult female Ixodes ricinus ticks feeding for 6 days.</title>
        <authorList>
            <person name="Perner J."/>
            <person name="Ribeiro J.M.C."/>
        </authorList>
    </citation>
    <scope>NUCLEOTIDE SEQUENCE</scope>
    <source>
        <strain evidence="3">Semi-engorged</strain>
        <tissue evidence="3">Salivary glands</tissue>
    </source>
</reference>
<dbReference type="EMBL" id="GIFC01006367">
    <property type="protein sequence ID" value="MXU88450.1"/>
    <property type="molecule type" value="Transcribed_RNA"/>
</dbReference>